<comment type="caution">
    <text evidence="6">The sequence shown here is derived from an EMBL/GenBank/DDBJ whole genome shotgun (WGS) entry which is preliminary data.</text>
</comment>
<feature type="domain" description="Methyl-accepting transducer" evidence="5">
    <location>
        <begin position="208"/>
        <end position="420"/>
    </location>
</feature>
<dbReference type="PANTHER" id="PTHR32089">
    <property type="entry name" value="METHYL-ACCEPTING CHEMOTAXIS PROTEIN MCPB"/>
    <property type="match status" value="1"/>
</dbReference>
<proteinExistence type="inferred from homology"/>
<dbReference type="InterPro" id="IPR012292">
    <property type="entry name" value="Globin/Proto"/>
</dbReference>
<dbReference type="Gene3D" id="1.10.287.950">
    <property type="entry name" value="Methyl-accepting chemotaxis protein"/>
    <property type="match status" value="1"/>
</dbReference>
<dbReference type="PRINTS" id="PR00260">
    <property type="entry name" value="CHEMTRNSDUCR"/>
</dbReference>
<protein>
    <submittedName>
        <fullName evidence="6">Methyl-accepting chemotaxis protein/heme-based aerotactic transducer</fullName>
    </submittedName>
</protein>
<comment type="similarity">
    <text evidence="2">Belongs to the methyl-accepting chemotaxis (MCP) protein family.</text>
</comment>
<dbReference type="OrthoDB" id="266313at2"/>
<evidence type="ECO:0000313" key="7">
    <source>
        <dbReference type="Proteomes" id="UP000248555"/>
    </source>
</evidence>
<reference evidence="6 7" key="1">
    <citation type="submission" date="2018-06" db="EMBL/GenBank/DDBJ databases">
        <title>Genomic Encyclopedia of Type Strains, Phase III (KMG-III): the genomes of soil and plant-associated and newly described type strains.</title>
        <authorList>
            <person name="Whitman W."/>
        </authorList>
    </citation>
    <scope>NUCLEOTIDE SEQUENCE [LARGE SCALE GENOMIC DNA]</scope>
    <source>
        <strain evidence="6 7">CGMCC 1.8979</strain>
    </source>
</reference>
<dbReference type="SMART" id="SM00283">
    <property type="entry name" value="MA"/>
    <property type="match status" value="1"/>
</dbReference>
<dbReference type="Pfam" id="PF00015">
    <property type="entry name" value="MCPsignal"/>
    <property type="match status" value="1"/>
</dbReference>
<dbReference type="AlphaFoldDB" id="A0A327YE06"/>
<keyword evidence="1 3" id="KW-0807">Transducer</keyword>
<dbReference type="InterPro" id="IPR025991">
    <property type="entry name" value="Chemoreceptor_zinc-bind_dom"/>
</dbReference>
<evidence type="ECO:0000256" key="3">
    <source>
        <dbReference type="PROSITE-ProRule" id="PRU00284"/>
    </source>
</evidence>
<dbReference type="Pfam" id="PF13682">
    <property type="entry name" value="CZB"/>
    <property type="match status" value="1"/>
</dbReference>
<gene>
    <name evidence="6" type="ORF">B0I26_11033</name>
</gene>
<evidence type="ECO:0000256" key="1">
    <source>
        <dbReference type="ARBA" id="ARBA00023224"/>
    </source>
</evidence>
<dbReference type="CDD" id="cd01068">
    <property type="entry name" value="globin_sensor"/>
    <property type="match status" value="1"/>
</dbReference>
<sequence>MMLRINALKNYSYVTSSYVDIETAERLKEKIEFLKITSDRRETVKKLKYIYLDDKDEILDSFLQRILPHEMLGNRILKHASTEEIKQSCHHYLMSLFEDELDLYYVFKRRMAAELFARYGISPEWILASFSVWNQTFIPFIYKKLAKKPKVFLDTLLAYESMMKLDQEIITETYIELETKTLITNLAEIISYNANIDEIKTLLHFQHRQQEATSSISAAMHQLSAGIQELASSIVEMSETSKGELTKLFDHIHKLENVIHFLKEVDEQQKQVNTYVQQLTERVKSTEKIMKFIQEIADQTNLLALNASIEAARAGEHGKGFTIVAEEVRKLADHTKTSVMSIQQDMSELTSITKQMTETVNSSTTKLHQGVEDAQYVSEHLSSLTEAFHHLGERLEEFSTVIEEQAATADDISMQNQTIAELTSEGVTIAENTGREIYELSKMIDQHRNSSISQNIKISQEDIVQLAITDHLLWRWRVYNLILGFEKMSEEQVASYRDCRLGKWYYSIGKTFFGNDPAYIALEEPHKQLHETAMKAVQAVNSGNKEKAEELLEQMKHISEEVIHYLNQLRDKIINQKNHYKQSVWK</sequence>
<accession>A0A327YE06</accession>
<dbReference type="InterPro" id="IPR044398">
    <property type="entry name" value="Globin-sensor_dom"/>
</dbReference>
<dbReference type="InterPro" id="IPR004090">
    <property type="entry name" value="Chemotax_Me-accpt_rcpt"/>
</dbReference>
<dbReference type="SUPFAM" id="SSF58104">
    <property type="entry name" value="Methyl-accepting chemotaxis protein (MCP) signaling domain"/>
    <property type="match status" value="1"/>
</dbReference>
<dbReference type="Proteomes" id="UP000248555">
    <property type="component" value="Unassembled WGS sequence"/>
</dbReference>
<dbReference type="GO" id="GO:0019825">
    <property type="term" value="F:oxygen binding"/>
    <property type="evidence" value="ECO:0007669"/>
    <property type="project" value="InterPro"/>
</dbReference>
<dbReference type="RefSeq" id="WP_111645646.1">
    <property type="nucleotide sequence ID" value="NZ_QLMH01000010.1"/>
</dbReference>
<evidence type="ECO:0000259" key="5">
    <source>
        <dbReference type="PROSITE" id="PS50111"/>
    </source>
</evidence>
<dbReference type="EMBL" id="QLMH01000010">
    <property type="protein sequence ID" value="RAK18402.1"/>
    <property type="molecule type" value="Genomic_DNA"/>
</dbReference>
<dbReference type="PROSITE" id="PS50111">
    <property type="entry name" value="CHEMOTAXIS_TRANSDUC_2"/>
    <property type="match status" value="1"/>
</dbReference>
<dbReference type="GO" id="GO:0020037">
    <property type="term" value="F:heme binding"/>
    <property type="evidence" value="ECO:0007669"/>
    <property type="project" value="InterPro"/>
</dbReference>
<feature type="coiled-coil region" evidence="4">
    <location>
        <begin position="541"/>
        <end position="568"/>
    </location>
</feature>
<dbReference type="Gene3D" id="1.10.490.10">
    <property type="entry name" value="Globins"/>
    <property type="match status" value="1"/>
</dbReference>
<dbReference type="GO" id="GO:0006935">
    <property type="term" value="P:chemotaxis"/>
    <property type="evidence" value="ECO:0007669"/>
    <property type="project" value="InterPro"/>
</dbReference>
<dbReference type="PANTHER" id="PTHR32089:SF112">
    <property type="entry name" value="LYSOZYME-LIKE PROTEIN-RELATED"/>
    <property type="match status" value="1"/>
</dbReference>
<dbReference type="GO" id="GO:0016020">
    <property type="term" value="C:membrane"/>
    <property type="evidence" value="ECO:0007669"/>
    <property type="project" value="InterPro"/>
</dbReference>
<dbReference type="GO" id="GO:0007165">
    <property type="term" value="P:signal transduction"/>
    <property type="evidence" value="ECO:0007669"/>
    <property type="project" value="UniProtKB-KW"/>
</dbReference>
<evidence type="ECO:0000256" key="2">
    <source>
        <dbReference type="ARBA" id="ARBA00029447"/>
    </source>
</evidence>
<dbReference type="GO" id="GO:0004888">
    <property type="term" value="F:transmembrane signaling receptor activity"/>
    <property type="evidence" value="ECO:0007669"/>
    <property type="project" value="InterPro"/>
</dbReference>
<dbReference type="InterPro" id="IPR004089">
    <property type="entry name" value="MCPsignal_dom"/>
</dbReference>
<evidence type="ECO:0000313" key="6">
    <source>
        <dbReference type="EMBL" id="RAK18402.1"/>
    </source>
</evidence>
<evidence type="ECO:0000256" key="4">
    <source>
        <dbReference type="SAM" id="Coils"/>
    </source>
</evidence>
<name>A0A327YE06_9BACL</name>
<dbReference type="InterPro" id="IPR009050">
    <property type="entry name" value="Globin-like_sf"/>
</dbReference>
<dbReference type="Pfam" id="PF11563">
    <property type="entry name" value="Protoglobin"/>
    <property type="match status" value="1"/>
</dbReference>
<dbReference type="SUPFAM" id="SSF46458">
    <property type="entry name" value="Globin-like"/>
    <property type="match status" value="1"/>
</dbReference>
<keyword evidence="4" id="KW-0175">Coiled coil</keyword>
<dbReference type="InterPro" id="IPR039379">
    <property type="entry name" value="Protoglobin_sensor_dom"/>
</dbReference>
<dbReference type="Gene3D" id="1.20.120.30">
    <property type="entry name" value="Aspartate receptor, ligand-binding domain"/>
    <property type="match status" value="1"/>
</dbReference>
<organism evidence="6 7">
    <name type="scientific">Paranoxybacillus vitaminiphilus</name>
    <dbReference type="NCBI Taxonomy" id="581036"/>
    <lineage>
        <taxon>Bacteria</taxon>
        <taxon>Bacillati</taxon>
        <taxon>Bacillota</taxon>
        <taxon>Bacilli</taxon>
        <taxon>Bacillales</taxon>
        <taxon>Anoxybacillaceae</taxon>
        <taxon>Paranoxybacillus</taxon>
    </lineage>
</organism>
<keyword evidence="7" id="KW-1185">Reference proteome</keyword>